<keyword evidence="4 8" id="KW-0694">RNA-binding</keyword>
<dbReference type="RefSeq" id="WP_078768291.1">
    <property type="nucleotide sequence ID" value="NZ_FUWW01000007.1"/>
</dbReference>
<dbReference type="OrthoDB" id="9800507at2"/>
<evidence type="ECO:0000256" key="10">
    <source>
        <dbReference type="RuleBase" id="RU004320"/>
    </source>
</evidence>
<accession>A0A1T4L9T9</accession>
<feature type="site" description="Discriminates between blocked and unblocked aminoacyl-tRNA" evidence="8">
    <location>
        <position position="18"/>
    </location>
</feature>
<evidence type="ECO:0000256" key="8">
    <source>
        <dbReference type="HAMAP-Rule" id="MF_00083"/>
    </source>
</evidence>
<dbReference type="GO" id="GO:0005737">
    <property type="term" value="C:cytoplasm"/>
    <property type="evidence" value="ECO:0007669"/>
    <property type="project" value="UniProtKB-SubCell"/>
</dbReference>
<dbReference type="EC" id="3.1.1.29" evidence="1 8"/>
<feature type="binding site" evidence="8">
    <location>
        <position position="121"/>
    </location>
    <ligand>
        <name>tRNA</name>
        <dbReference type="ChEBI" id="CHEBI:17843"/>
    </ligand>
</feature>
<dbReference type="PANTHER" id="PTHR17224">
    <property type="entry name" value="PEPTIDYL-TRNA HYDROLASE"/>
    <property type="match status" value="1"/>
</dbReference>
<proteinExistence type="inferred from homology"/>
<feature type="active site" description="Proton acceptor" evidence="8">
    <location>
        <position position="28"/>
    </location>
</feature>
<comment type="function">
    <text evidence="8">Catalyzes the release of premature peptidyl moieties from peptidyl-tRNA molecules trapped in stalled 50S ribosomal subunits, and thus maintains levels of free tRNAs and 50S ribosomes.</text>
</comment>
<comment type="similarity">
    <text evidence="5 8 10">Belongs to the PTH family.</text>
</comment>
<dbReference type="InterPro" id="IPR018171">
    <property type="entry name" value="Pept_tRNA_hydro_CS"/>
</dbReference>
<dbReference type="AlphaFoldDB" id="A0A1T4L9T9"/>
<dbReference type="PROSITE" id="PS01196">
    <property type="entry name" value="PEPT_TRNA_HYDROL_2"/>
    <property type="match status" value="1"/>
</dbReference>
<feature type="binding site" evidence="8">
    <location>
        <position position="75"/>
    </location>
    <ligand>
        <name>tRNA</name>
        <dbReference type="ChEBI" id="CHEBI:17843"/>
    </ligand>
</feature>
<evidence type="ECO:0000256" key="4">
    <source>
        <dbReference type="ARBA" id="ARBA00022884"/>
    </source>
</evidence>
<dbReference type="PROSITE" id="PS01195">
    <property type="entry name" value="PEPT_TRNA_HYDROL_1"/>
    <property type="match status" value="1"/>
</dbReference>
<dbReference type="PANTHER" id="PTHR17224:SF1">
    <property type="entry name" value="PEPTIDYL-TRNA HYDROLASE"/>
    <property type="match status" value="1"/>
</dbReference>
<dbReference type="EMBL" id="FUWW01000007">
    <property type="protein sequence ID" value="SJZ51341.1"/>
    <property type="molecule type" value="Genomic_DNA"/>
</dbReference>
<keyword evidence="12" id="KW-1185">Reference proteome</keyword>
<evidence type="ECO:0000256" key="7">
    <source>
        <dbReference type="ARBA" id="ARBA00050038"/>
    </source>
</evidence>
<organism evidence="11 12">
    <name type="scientific">Eubacterium coprostanoligenes</name>
    <dbReference type="NCBI Taxonomy" id="290054"/>
    <lineage>
        <taxon>Bacteria</taxon>
        <taxon>Bacillati</taxon>
        <taxon>Bacillota</taxon>
        <taxon>Clostridia</taxon>
        <taxon>Eubacteriales</taxon>
        <taxon>Eubacteriaceae</taxon>
        <taxon>Eubacterium</taxon>
    </lineage>
</organism>
<dbReference type="Gene3D" id="3.40.50.1470">
    <property type="entry name" value="Peptidyl-tRNA hydrolase"/>
    <property type="match status" value="1"/>
</dbReference>
<dbReference type="InterPro" id="IPR036416">
    <property type="entry name" value="Pept_tRNA_hydro_sf"/>
</dbReference>
<sequence length="196" mass="21911">MFSFRRGKIEYIIAGLGNPGPKYANTRHNAGFKAVDQLAKEEGFEIKKSKFQALIADEMVDGKRCLIMKPQTMMNLSGEAIMEAAEYYNIPNENIIVIYDDISLDIGKTRIRRKGSAGGHNGIKSIISCLGSEEFPRIKIGVDKKPNPSYDLAKWVLSEFPKEKSEELQTALENATKAVRLMVNGKTDEAMNKYNS</sequence>
<dbReference type="GO" id="GO:0000049">
    <property type="term" value="F:tRNA binding"/>
    <property type="evidence" value="ECO:0007669"/>
    <property type="project" value="UniProtKB-UniRule"/>
</dbReference>
<comment type="subunit">
    <text evidence="8">Monomer.</text>
</comment>
<name>A0A1T4L9T9_9FIRM</name>
<dbReference type="GO" id="GO:0004045">
    <property type="term" value="F:peptidyl-tRNA hydrolase activity"/>
    <property type="evidence" value="ECO:0007669"/>
    <property type="project" value="UniProtKB-UniRule"/>
</dbReference>
<evidence type="ECO:0000256" key="3">
    <source>
        <dbReference type="ARBA" id="ARBA00022801"/>
    </source>
</evidence>
<dbReference type="Pfam" id="PF01195">
    <property type="entry name" value="Pept_tRNA_hydro"/>
    <property type="match status" value="1"/>
</dbReference>
<evidence type="ECO:0000313" key="11">
    <source>
        <dbReference type="EMBL" id="SJZ51341.1"/>
    </source>
</evidence>
<feature type="site" description="Stabilizes the basic form of H active site to accept a proton" evidence="8">
    <location>
        <position position="100"/>
    </location>
</feature>
<dbReference type="STRING" id="290054.SAMN02745114_00802"/>
<comment type="function">
    <text evidence="8">Hydrolyzes ribosome-free peptidyl-tRNAs (with 1 or more amino acids incorporated), which drop off the ribosome during protein synthesis, or as a result of ribosome stalling.</text>
</comment>
<evidence type="ECO:0000256" key="1">
    <source>
        <dbReference type="ARBA" id="ARBA00013260"/>
    </source>
</evidence>
<feature type="binding site" evidence="8">
    <location>
        <position position="23"/>
    </location>
    <ligand>
        <name>tRNA</name>
        <dbReference type="ChEBI" id="CHEBI:17843"/>
    </ligand>
</feature>
<comment type="catalytic activity">
    <reaction evidence="6 8 9">
        <text>an N-acyl-L-alpha-aminoacyl-tRNA + H2O = an N-acyl-L-amino acid + a tRNA + H(+)</text>
        <dbReference type="Rhea" id="RHEA:54448"/>
        <dbReference type="Rhea" id="RHEA-COMP:10123"/>
        <dbReference type="Rhea" id="RHEA-COMP:13883"/>
        <dbReference type="ChEBI" id="CHEBI:15377"/>
        <dbReference type="ChEBI" id="CHEBI:15378"/>
        <dbReference type="ChEBI" id="CHEBI:59874"/>
        <dbReference type="ChEBI" id="CHEBI:78442"/>
        <dbReference type="ChEBI" id="CHEBI:138191"/>
        <dbReference type="EC" id="3.1.1.29"/>
    </reaction>
</comment>
<protein>
    <recommendedName>
        <fullName evidence="7 8">Peptidyl-tRNA hydrolase</fullName>
        <shortName evidence="8">Pth</shortName>
        <ecNumber evidence="1 8">3.1.1.29</ecNumber>
    </recommendedName>
</protein>
<reference evidence="11 12" key="1">
    <citation type="submission" date="2017-02" db="EMBL/GenBank/DDBJ databases">
        <authorList>
            <person name="Peterson S.W."/>
        </authorList>
    </citation>
    <scope>NUCLEOTIDE SEQUENCE [LARGE SCALE GENOMIC DNA]</scope>
    <source>
        <strain evidence="11 12">ATCC 51222</strain>
    </source>
</reference>
<evidence type="ECO:0000256" key="2">
    <source>
        <dbReference type="ARBA" id="ARBA00022555"/>
    </source>
</evidence>
<dbReference type="Proteomes" id="UP000190657">
    <property type="component" value="Unassembled WGS sequence"/>
</dbReference>
<evidence type="ECO:0000313" key="12">
    <source>
        <dbReference type="Proteomes" id="UP000190657"/>
    </source>
</evidence>
<evidence type="ECO:0000256" key="5">
    <source>
        <dbReference type="ARBA" id="ARBA00038063"/>
    </source>
</evidence>
<keyword evidence="2 8" id="KW-0820">tRNA-binding</keyword>
<dbReference type="NCBIfam" id="TIGR00447">
    <property type="entry name" value="pth"/>
    <property type="match status" value="1"/>
</dbReference>
<dbReference type="CDD" id="cd00462">
    <property type="entry name" value="PTH"/>
    <property type="match status" value="1"/>
</dbReference>
<dbReference type="FunFam" id="3.40.50.1470:FF:000001">
    <property type="entry name" value="Peptidyl-tRNA hydrolase"/>
    <property type="match status" value="1"/>
</dbReference>
<evidence type="ECO:0000256" key="6">
    <source>
        <dbReference type="ARBA" id="ARBA00048707"/>
    </source>
</evidence>
<keyword evidence="8" id="KW-0963">Cytoplasm</keyword>
<dbReference type="GO" id="GO:0006515">
    <property type="term" value="P:protein quality control for misfolded or incompletely synthesized proteins"/>
    <property type="evidence" value="ECO:0007669"/>
    <property type="project" value="UniProtKB-UniRule"/>
</dbReference>
<dbReference type="HAMAP" id="MF_00083">
    <property type="entry name" value="Pept_tRNA_hydro_bact"/>
    <property type="match status" value="1"/>
</dbReference>
<dbReference type="InterPro" id="IPR001328">
    <property type="entry name" value="Pept_tRNA_hydro"/>
</dbReference>
<dbReference type="SUPFAM" id="SSF53178">
    <property type="entry name" value="Peptidyl-tRNA hydrolase-like"/>
    <property type="match status" value="1"/>
</dbReference>
<feature type="binding site" evidence="8">
    <location>
        <position position="73"/>
    </location>
    <ligand>
        <name>tRNA</name>
        <dbReference type="ChEBI" id="CHEBI:17843"/>
    </ligand>
</feature>
<evidence type="ECO:0000256" key="9">
    <source>
        <dbReference type="RuleBase" id="RU000673"/>
    </source>
</evidence>
<gene>
    <name evidence="8" type="primary">pth</name>
    <name evidence="11" type="ORF">SAMN02745114_00802</name>
</gene>
<keyword evidence="3 8" id="KW-0378">Hydrolase</keyword>
<comment type="subcellular location">
    <subcellularLocation>
        <location evidence="8">Cytoplasm</location>
    </subcellularLocation>
</comment>
<dbReference type="GO" id="GO:0072344">
    <property type="term" value="P:rescue of stalled ribosome"/>
    <property type="evidence" value="ECO:0007669"/>
    <property type="project" value="UniProtKB-UniRule"/>
</dbReference>